<keyword evidence="6" id="KW-1133">Transmembrane helix</keyword>
<feature type="compositionally biased region" description="Low complexity" evidence="5">
    <location>
        <begin position="77"/>
        <end position="121"/>
    </location>
</feature>
<accession>A0ABU8YA95</accession>
<evidence type="ECO:0000256" key="7">
    <source>
        <dbReference type="SAM" id="SignalP"/>
    </source>
</evidence>
<dbReference type="InterPro" id="IPR019931">
    <property type="entry name" value="LPXTG_anchor"/>
</dbReference>
<evidence type="ECO:0000256" key="3">
    <source>
        <dbReference type="ARBA" id="ARBA00022729"/>
    </source>
</evidence>
<protein>
    <recommendedName>
        <fullName evidence="8">Gram-positive cocci surface proteins LPxTG domain-containing protein</fullName>
    </recommendedName>
</protein>
<comment type="caution">
    <text evidence="9">The sequence shown here is derived from an EMBL/GenBank/DDBJ whole genome shotgun (WGS) entry which is preliminary data.</text>
</comment>
<feature type="domain" description="Gram-positive cocci surface proteins LPxTG" evidence="8">
    <location>
        <begin position="461"/>
        <end position="497"/>
    </location>
</feature>
<evidence type="ECO:0000313" key="9">
    <source>
        <dbReference type="EMBL" id="MEK0171758.1"/>
    </source>
</evidence>
<evidence type="ECO:0000259" key="8">
    <source>
        <dbReference type="PROSITE" id="PS50847"/>
    </source>
</evidence>
<dbReference type="Gene3D" id="2.60.40.2700">
    <property type="match status" value="1"/>
</dbReference>
<dbReference type="EMBL" id="JBBLYY010000047">
    <property type="protein sequence ID" value="MEK0171758.1"/>
    <property type="molecule type" value="Genomic_DNA"/>
</dbReference>
<keyword evidence="10" id="KW-1185">Reference proteome</keyword>
<keyword evidence="1" id="KW-0134">Cell wall</keyword>
<name>A0ABU8YA95_9MICO</name>
<dbReference type="RefSeq" id="WP_340196027.1">
    <property type="nucleotide sequence ID" value="NZ_JBBKAP010000018.1"/>
</dbReference>
<evidence type="ECO:0000256" key="2">
    <source>
        <dbReference type="ARBA" id="ARBA00022525"/>
    </source>
</evidence>
<feature type="transmembrane region" description="Helical" evidence="6">
    <location>
        <begin position="471"/>
        <end position="490"/>
    </location>
</feature>
<dbReference type="Gene3D" id="2.60.40.10">
    <property type="entry name" value="Immunoglobulins"/>
    <property type="match status" value="1"/>
</dbReference>
<dbReference type="InterPro" id="IPR015919">
    <property type="entry name" value="Cadherin-like_sf"/>
</dbReference>
<feature type="signal peptide" evidence="7">
    <location>
        <begin position="1"/>
        <end position="37"/>
    </location>
</feature>
<proteinExistence type="predicted"/>
<feature type="compositionally biased region" description="Low complexity" evidence="5">
    <location>
        <begin position="43"/>
        <end position="53"/>
    </location>
</feature>
<evidence type="ECO:0000256" key="1">
    <source>
        <dbReference type="ARBA" id="ARBA00022512"/>
    </source>
</evidence>
<sequence length="497" mass="50398">MQHSTATLRRACAIGATIAVIGLSAGFGALTATTAFADEQPVAPTSTATASPAQGADSTADGADESAPPVPGATSRPTAEATADPTAEPSLPVSTPAATATPDPTAPVAAEPAASPTATITGDATVGSTLTATGHDFTGDLAYAWTSGDTSLPVTADSYVVAASDAGKTISVTITSDAEESATTTTAVITQEAAFPEASTEDDPITFSAVAGERFAHTFAAEGFPAPTYSAAYYSLDDPYASEDDGDESGYLPYGLSLDHATGALSGKPRYSGTYAFRIVATSGTTTASQYVNITIDAAAPLGVEVTAEDKDTFLTAHSTSWVIERDGTVWTFENETTRQPDGGYIGFGVGFEGGQPTIDQGGTLLVSGHLVDRFGNEVDDADGYPVPFTVTSDHASDVITPSRDPWVATDVTFPEASTHSLEVASSGFATAFTVDVQPTAAPAVSPTGTVVTPTASTGELAYTGSDAMHLLPWAGGLAVTGAAVIALQASRRRKQH</sequence>
<evidence type="ECO:0000256" key="5">
    <source>
        <dbReference type="SAM" id="MobiDB-lite"/>
    </source>
</evidence>
<reference evidence="9 10" key="1">
    <citation type="submission" date="2024-03" db="EMBL/GenBank/DDBJ databases">
        <title>Whole genomes of four grape xylem sap localized bacterial endophytes.</title>
        <authorList>
            <person name="Kumar G."/>
            <person name="Savka M.A."/>
        </authorList>
    </citation>
    <scope>NUCLEOTIDE SEQUENCE [LARGE SCALE GENOMIC DNA]</scope>
    <source>
        <strain evidence="9 10">RIT_GXS8</strain>
    </source>
</reference>
<keyword evidence="3 7" id="KW-0732">Signal</keyword>
<evidence type="ECO:0000256" key="6">
    <source>
        <dbReference type="SAM" id="Phobius"/>
    </source>
</evidence>
<evidence type="ECO:0000313" key="10">
    <source>
        <dbReference type="Proteomes" id="UP001370299"/>
    </source>
</evidence>
<keyword evidence="6" id="KW-0472">Membrane</keyword>
<dbReference type="Proteomes" id="UP001370299">
    <property type="component" value="Unassembled WGS sequence"/>
</dbReference>
<evidence type="ECO:0000256" key="4">
    <source>
        <dbReference type="ARBA" id="ARBA00023088"/>
    </source>
</evidence>
<dbReference type="SUPFAM" id="SSF49313">
    <property type="entry name" value="Cadherin-like"/>
    <property type="match status" value="1"/>
</dbReference>
<keyword evidence="2" id="KW-0964">Secreted</keyword>
<keyword evidence="4" id="KW-0572">Peptidoglycan-anchor</keyword>
<dbReference type="PROSITE" id="PS50847">
    <property type="entry name" value="GRAM_POS_ANCHORING"/>
    <property type="match status" value="1"/>
</dbReference>
<gene>
    <name evidence="9" type="ORF">WMN62_09770</name>
</gene>
<feature type="chain" id="PRO_5046081211" description="Gram-positive cocci surface proteins LPxTG domain-containing protein" evidence="7">
    <location>
        <begin position="38"/>
        <end position="497"/>
    </location>
</feature>
<organism evidence="9 10">
    <name type="scientific">Curtobacterium citreum</name>
    <dbReference type="NCBI Taxonomy" id="2036"/>
    <lineage>
        <taxon>Bacteria</taxon>
        <taxon>Bacillati</taxon>
        <taxon>Actinomycetota</taxon>
        <taxon>Actinomycetes</taxon>
        <taxon>Micrococcales</taxon>
        <taxon>Microbacteriaceae</taxon>
        <taxon>Curtobacterium</taxon>
    </lineage>
</organism>
<feature type="region of interest" description="Disordered" evidence="5">
    <location>
        <begin position="43"/>
        <end position="121"/>
    </location>
</feature>
<keyword evidence="6" id="KW-0812">Transmembrane</keyword>
<dbReference type="InterPro" id="IPR013783">
    <property type="entry name" value="Ig-like_fold"/>
</dbReference>